<evidence type="ECO:0000259" key="2">
    <source>
        <dbReference type="Pfam" id="PF00656"/>
    </source>
</evidence>
<dbReference type="EMBL" id="JSUQ01000001">
    <property type="protein sequence ID" value="KHQ55102.1"/>
    <property type="molecule type" value="Genomic_DNA"/>
</dbReference>
<dbReference type="AlphaFoldDB" id="A0A0B3S4B5"/>
<feature type="domain" description="Peptidase C14 caspase" evidence="2">
    <location>
        <begin position="24"/>
        <end position="93"/>
    </location>
</feature>
<feature type="domain" description="Peptidoglycan binding-like" evidence="3">
    <location>
        <begin position="301"/>
        <end position="351"/>
    </location>
</feature>
<sequence>MRIFALALAGAILGATGAQATGDALVIGNSRYTAVQTLFGAQRVTVAADALREKGFDVSLAQDADAAGMRRAFAEFAAMLDDDGGPVVILLSGAFVHGVGGSYLVPVTGSGRIDEAEVLVQGFPLDAALSILSAYQGRAFLVLGETPTDPDLGLFLSEGLGELDIPQGVTVIRGPAVDVARYAARDLARTGRFVLRAALDYELEVEGYAPHTQVIVRAEDVTGPRDPSEPGRSDPAAFTRAADEAAWRLAQEADSPDGYRAYLDGFPDGQNANAARQRLNALNSEPFYRERRAEEALELTREQRRGIQRALSILGYDTRGIDGIFGDGTRGAIRRWQEDSGLRVTSYLSRDQIVRLQDQSARRAAELEREAEKRRLEREREERAYWRQVERRGEEAGFRDYLQKYPEGQFAEEARRVLQEIDDRRAEQAAGQDRRDWAKAAQANTTSAYRTYLQDWPNGAFRAEAQQRIALLEHDASKVRDAVAARQEEQAMNLNFVARQLAERRLDQLGLKPGKVDGRFDENTRAAIRRYQDSRGLRVSGYLDEQTVVRLLADGIIGLDRD</sequence>
<dbReference type="InterPro" id="IPR036366">
    <property type="entry name" value="PGBDSf"/>
</dbReference>
<name>A0A0B3S4B5_9RHOB</name>
<dbReference type="Proteomes" id="UP000030960">
    <property type="component" value="Unassembled WGS sequence"/>
</dbReference>
<reference evidence="4 5" key="1">
    <citation type="submission" date="2014-10" db="EMBL/GenBank/DDBJ databases">
        <title>Genome sequence of Ponticoccus sp. strain UMTAT08 isolated from clonal culture of toxic dinoflagellate Alexandrium tamiyavanichii.</title>
        <authorList>
            <person name="Gan H.Y."/>
            <person name="Muhd D.-D."/>
            <person name="Mohd Noor M.E."/>
            <person name="Yeong Y.S."/>
            <person name="Usup G."/>
        </authorList>
    </citation>
    <scope>NUCLEOTIDE SEQUENCE [LARGE SCALE GENOMIC DNA]</scope>
    <source>
        <strain evidence="4 5">UMTAT08</strain>
    </source>
</reference>
<evidence type="ECO:0000313" key="5">
    <source>
        <dbReference type="Proteomes" id="UP000030960"/>
    </source>
</evidence>
<dbReference type="GO" id="GO:0006508">
    <property type="term" value="P:proteolysis"/>
    <property type="evidence" value="ECO:0007669"/>
    <property type="project" value="InterPro"/>
</dbReference>
<evidence type="ECO:0000259" key="3">
    <source>
        <dbReference type="Pfam" id="PF01471"/>
    </source>
</evidence>
<dbReference type="InterPro" id="IPR036365">
    <property type="entry name" value="PGBD-like_sf"/>
</dbReference>
<dbReference type="InterPro" id="IPR011600">
    <property type="entry name" value="Pept_C14_caspase"/>
</dbReference>
<dbReference type="Gene3D" id="3.40.50.1460">
    <property type="match status" value="1"/>
</dbReference>
<gene>
    <name evidence="4" type="ORF">OA50_00136</name>
</gene>
<evidence type="ECO:0000256" key="1">
    <source>
        <dbReference type="SAM" id="SignalP"/>
    </source>
</evidence>
<dbReference type="Pfam" id="PF01471">
    <property type="entry name" value="PG_binding_1"/>
    <property type="match status" value="2"/>
</dbReference>
<evidence type="ECO:0000313" key="4">
    <source>
        <dbReference type="EMBL" id="KHQ55102.1"/>
    </source>
</evidence>
<feature type="signal peptide" evidence="1">
    <location>
        <begin position="1"/>
        <end position="20"/>
    </location>
</feature>
<dbReference type="Gene3D" id="1.10.101.10">
    <property type="entry name" value="PGBD-like superfamily/PGBD"/>
    <property type="match status" value="2"/>
</dbReference>
<keyword evidence="1" id="KW-0732">Signal</keyword>
<dbReference type="RefSeq" id="WP_052244202.1">
    <property type="nucleotide sequence ID" value="NZ_JSUQ01000001.1"/>
</dbReference>
<dbReference type="STRING" id="561184.SAMN05216376_103140"/>
<dbReference type="SUPFAM" id="SSF52129">
    <property type="entry name" value="Caspase-like"/>
    <property type="match status" value="1"/>
</dbReference>
<comment type="caution">
    <text evidence="4">The sequence shown here is derived from an EMBL/GenBank/DDBJ whole genome shotgun (WGS) entry which is preliminary data.</text>
</comment>
<dbReference type="Pfam" id="PF00656">
    <property type="entry name" value="Peptidase_C14"/>
    <property type="match status" value="1"/>
</dbReference>
<dbReference type="InterPro" id="IPR002477">
    <property type="entry name" value="Peptidoglycan-bd-like"/>
</dbReference>
<dbReference type="GO" id="GO:0004197">
    <property type="term" value="F:cysteine-type endopeptidase activity"/>
    <property type="evidence" value="ECO:0007669"/>
    <property type="project" value="InterPro"/>
</dbReference>
<proteinExistence type="predicted"/>
<dbReference type="InterPro" id="IPR029030">
    <property type="entry name" value="Caspase-like_dom_sf"/>
</dbReference>
<dbReference type="PATRIC" id="fig|1515334.3.peg.138"/>
<dbReference type="SUPFAM" id="SSF47090">
    <property type="entry name" value="PGBD-like"/>
    <property type="match status" value="2"/>
</dbReference>
<feature type="domain" description="Peptidoglycan binding-like" evidence="3">
    <location>
        <begin position="499"/>
        <end position="551"/>
    </location>
</feature>
<keyword evidence="5" id="KW-1185">Reference proteome</keyword>
<accession>A0A0B3S4B5</accession>
<organism evidence="4 5">
    <name type="scientific">Mameliella alba</name>
    <dbReference type="NCBI Taxonomy" id="561184"/>
    <lineage>
        <taxon>Bacteria</taxon>
        <taxon>Pseudomonadati</taxon>
        <taxon>Pseudomonadota</taxon>
        <taxon>Alphaproteobacteria</taxon>
        <taxon>Rhodobacterales</taxon>
        <taxon>Roseobacteraceae</taxon>
        <taxon>Mameliella</taxon>
    </lineage>
</organism>
<dbReference type="OrthoDB" id="8092964at2"/>
<protein>
    <submittedName>
        <fullName evidence="4">Peptidoglycan-binding protein</fullName>
    </submittedName>
</protein>
<feature type="chain" id="PRO_5002082931" evidence="1">
    <location>
        <begin position="21"/>
        <end position="562"/>
    </location>
</feature>